<evidence type="ECO:0000313" key="3">
    <source>
        <dbReference type="Proteomes" id="UP001303373"/>
    </source>
</evidence>
<evidence type="ECO:0000256" key="1">
    <source>
        <dbReference type="SAM" id="MobiDB-lite"/>
    </source>
</evidence>
<feature type="region of interest" description="Disordered" evidence="1">
    <location>
        <begin position="31"/>
        <end position="61"/>
    </location>
</feature>
<proteinExistence type="predicted"/>
<feature type="region of interest" description="Disordered" evidence="1">
    <location>
        <begin position="263"/>
        <end position="292"/>
    </location>
</feature>
<feature type="compositionally biased region" description="Polar residues" evidence="1">
    <location>
        <begin position="206"/>
        <end position="216"/>
    </location>
</feature>
<feature type="compositionally biased region" description="Low complexity" evidence="1">
    <location>
        <begin position="137"/>
        <end position="172"/>
    </location>
</feature>
<feature type="compositionally biased region" description="Pro residues" evidence="1">
    <location>
        <begin position="281"/>
        <end position="290"/>
    </location>
</feature>
<dbReference type="AlphaFoldDB" id="A0AAQ3R5H5"/>
<feature type="region of interest" description="Disordered" evidence="1">
    <location>
        <begin position="114"/>
        <end position="174"/>
    </location>
</feature>
<protein>
    <submittedName>
        <fullName evidence="2">Uncharacterized protein</fullName>
    </submittedName>
</protein>
<feature type="region of interest" description="Disordered" evidence="1">
    <location>
        <begin position="199"/>
        <end position="227"/>
    </location>
</feature>
<dbReference type="EMBL" id="CP138581">
    <property type="protein sequence ID" value="WPG98288.1"/>
    <property type="molecule type" value="Genomic_DNA"/>
</dbReference>
<reference evidence="2 3" key="1">
    <citation type="submission" date="2023-11" db="EMBL/GenBank/DDBJ databases">
        <title>An acidophilic fungus is an integral part of prey digestion in a carnivorous sundew plant.</title>
        <authorList>
            <person name="Tsai I.J."/>
        </authorList>
    </citation>
    <scope>NUCLEOTIDE SEQUENCE [LARGE SCALE GENOMIC DNA]</scope>
    <source>
        <strain evidence="2">169a</strain>
    </source>
</reference>
<gene>
    <name evidence="2" type="ORF">R9X50_00107600</name>
</gene>
<evidence type="ECO:0000313" key="2">
    <source>
        <dbReference type="EMBL" id="WPG98288.1"/>
    </source>
</evidence>
<keyword evidence="3" id="KW-1185">Reference proteome</keyword>
<sequence>MANSYTAMADIVGIFHIKRPSLDDTPKALKRSSRTMEDFKLGEQPTPLSTYESGEEAMSPVDSDDAEFYSMSDSVSIASSLDDSDWKCDQAEAIRVVPAGTVKLVSINVVNRKRRADSSLSQEAPASERGEKFPDGSSNASHSRSSSSSTVKSSASTPPSSVPSSPASSSTPRFKKYQPSVPLIQAANLSKTHIISQVRTSKEIQRSQTLPSQNPAQRLRKKHKFSSTFNRLSRSSFESDDDNDKIDILDALVDSEIRTQLIQPPKRSKPKMIARGANERAPPPKLPPCPDNYRTDDAVISCQRAKDLTAWHQKERSTTLL</sequence>
<organism evidence="2 3">
    <name type="scientific">Acrodontium crateriforme</name>
    <dbReference type="NCBI Taxonomy" id="150365"/>
    <lineage>
        <taxon>Eukaryota</taxon>
        <taxon>Fungi</taxon>
        <taxon>Dikarya</taxon>
        <taxon>Ascomycota</taxon>
        <taxon>Pezizomycotina</taxon>
        <taxon>Dothideomycetes</taxon>
        <taxon>Dothideomycetidae</taxon>
        <taxon>Mycosphaerellales</taxon>
        <taxon>Teratosphaeriaceae</taxon>
        <taxon>Acrodontium</taxon>
    </lineage>
</organism>
<dbReference type="Proteomes" id="UP001303373">
    <property type="component" value="Chromosome 2"/>
</dbReference>
<accession>A0AAQ3R5H5</accession>
<name>A0AAQ3R5H5_9PEZI</name>